<dbReference type="KEGG" id="vg:65112763"/>
<accession>A0A2S1GLS3</accession>
<evidence type="ECO:0000313" key="1">
    <source>
        <dbReference type="EMBL" id="AWD90330.1"/>
    </source>
</evidence>
<reference evidence="1" key="1">
    <citation type="submission" date="2018-03" db="EMBL/GenBank/DDBJ databases">
        <title>Phage therapy in agriculture - a green tech approach to combat plant pathogenic bacteria.</title>
        <authorList>
            <person name="Carstens A.B."/>
            <person name="Djurhuus A.M."/>
            <person name="Hansen L.H."/>
        </authorList>
    </citation>
    <scope>NUCLEOTIDE SEQUENCE [LARGE SCALE GENOMIC DNA]</scope>
</reference>
<dbReference type="Proteomes" id="UP000246316">
    <property type="component" value="Segment"/>
</dbReference>
<sequence length="118" mass="13263">MIGDFGFGDDRLQRCSTRSETAFKEVRRTFNESSKAFKARQTALDLIENGVNGILDRIYAQIDAIAALGKFEASFLIKASDAHFESKVTESLRSEGFTVERSEDTSYQRGGITLKIKW</sequence>
<evidence type="ECO:0000313" key="2">
    <source>
        <dbReference type="Proteomes" id="UP000246316"/>
    </source>
</evidence>
<proteinExistence type="predicted"/>
<dbReference type="GeneID" id="65112763"/>
<organism evidence="1 2">
    <name type="scientific">Erwinia phage Cronus</name>
    <dbReference type="NCBI Taxonomy" id="2163633"/>
    <lineage>
        <taxon>Viruses</taxon>
        <taxon>Duplodnaviria</taxon>
        <taxon>Heunggongvirae</taxon>
        <taxon>Uroviricota</taxon>
        <taxon>Caudoviricetes</taxon>
        <taxon>Pantevenvirales</taxon>
        <taxon>Straboviridae</taxon>
        <taxon>Tevenvirinae</taxon>
        <taxon>Risoevirus</taxon>
        <taxon>Risoevirus cronus</taxon>
        <taxon>Roskildevirus cronus</taxon>
    </lineage>
</organism>
<dbReference type="RefSeq" id="YP_010095129.1">
    <property type="nucleotide sequence ID" value="NC_055743.1"/>
</dbReference>
<keyword evidence="2" id="KW-1185">Reference proteome</keyword>
<protein>
    <submittedName>
        <fullName evidence="1">Uncharacterized protein</fullName>
    </submittedName>
</protein>
<name>A0A2S1GLS3_9CAUD</name>
<dbReference type="EMBL" id="MH059636">
    <property type="protein sequence ID" value="AWD90330.1"/>
    <property type="molecule type" value="Genomic_DNA"/>
</dbReference>